<proteinExistence type="predicted"/>
<dbReference type="OrthoDB" id="1450004at2"/>
<keyword evidence="2" id="KW-1185">Reference proteome</keyword>
<gene>
    <name evidence="1" type="ORF">CJ305_02270</name>
</gene>
<dbReference type="Proteomes" id="UP000229433">
    <property type="component" value="Unassembled WGS sequence"/>
</dbReference>
<name>A0A2G1VWT5_9FLAO</name>
<accession>A0A2G1VWT5</accession>
<comment type="caution">
    <text evidence="1">The sequence shown here is derived from an EMBL/GenBank/DDBJ whole genome shotgun (WGS) entry which is preliminary data.</text>
</comment>
<reference evidence="1 2" key="1">
    <citation type="submission" date="2017-08" db="EMBL/GenBank/DDBJ databases">
        <title>The whole genome shortgun sequences of strain Leeuwenhoekiella nanhaiensis G18 from the South China Sea.</title>
        <authorList>
            <person name="Liu Q."/>
        </authorList>
    </citation>
    <scope>NUCLEOTIDE SEQUENCE [LARGE SCALE GENOMIC DNA]</scope>
    <source>
        <strain evidence="1 2">G18</strain>
    </source>
</reference>
<evidence type="ECO:0000313" key="2">
    <source>
        <dbReference type="Proteomes" id="UP000229433"/>
    </source>
</evidence>
<evidence type="ECO:0000313" key="1">
    <source>
        <dbReference type="EMBL" id="PHQ31070.1"/>
    </source>
</evidence>
<organism evidence="1 2">
    <name type="scientific">Leeuwenhoekiella nanhaiensis</name>
    <dbReference type="NCBI Taxonomy" id="1655491"/>
    <lineage>
        <taxon>Bacteria</taxon>
        <taxon>Pseudomonadati</taxon>
        <taxon>Bacteroidota</taxon>
        <taxon>Flavobacteriia</taxon>
        <taxon>Flavobacteriales</taxon>
        <taxon>Flavobacteriaceae</taxon>
        <taxon>Leeuwenhoekiella</taxon>
    </lineage>
</organism>
<sequence length="193" mass="22440">MPRDPLDQLHSIRFRKPGIGSKSVLNPDQEKDFSRFLINALGPDVFVISTGLGLDVYYTYKQNCSAFITKNLWLFQETQENNRPVMLTEENHGRDVLNYFGTVVNTLVSYPLLLLSCCKKFMKQYHGIPHKSRLHILLYSSFQYHLHGLITDAKVPYVEKIKKLLNESDALDFEKFGDHEKLVNQYRKSQNLN</sequence>
<dbReference type="AlphaFoldDB" id="A0A2G1VWT5"/>
<dbReference type="EMBL" id="NQXA01000001">
    <property type="protein sequence ID" value="PHQ31070.1"/>
    <property type="molecule type" value="Genomic_DNA"/>
</dbReference>
<protein>
    <submittedName>
        <fullName evidence="1">Uncharacterized protein</fullName>
    </submittedName>
</protein>
<dbReference type="RefSeq" id="WP_099644610.1">
    <property type="nucleotide sequence ID" value="NZ_KZ319287.1"/>
</dbReference>